<dbReference type="EnsemblMetazoa" id="GPPI018338-RA">
    <property type="protein sequence ID" value="GPPI018338-PA"/>
    <property type="gene ID" value="GPPI018338"/>
</dbReference>
<dbReference type="Proteomes" id="UP000092460">
    <property type="component" value="Unassembled WGS sequence"/>
</dbReference>
<keyword evidence="5 8" id="KW-0732">Signal</keyword>
<name>A0A1B0B493_9MUSC</name>
<dbReference type="FunFam" id="1.10.225.10:FF:000003">
    <property type="entry name" value="Mesencephalic astrocyte-derived neurotrophic factor"/>
    <property type="match status" value="1"/>
</dbReference>
<dbReference type="PANTHER" id="PTHR12990:SF5">
    <property type="entry name" value="MESENCEPHALIC ASTROCYTE-DERIVED NEUROTROPHIC FACTOR HOMOLOG"/>
    <property type="match status" value="1"/>
</dbReference>
<dbReference type="InterPro" id="IPR045333">
    <property type="entry name" value="ARMET-like"/>
</dbReference>
<evidence type="ECO:0000256" key="1">
    <source>
        <dbReference type="ARBA" id="ARBA00004613"/>
    </source>
</evidence>
<evidence type="ECO:0000256" key="6">
    <source>
        <dbReference type="ARBA" id="ARBA00023157"/>
    </source>
</evidence>
<evidence type="ECO:0000256" key="5">
    <source>
        <dbReference type="ARBA" id="ARBA00022729"/>
    </source>
</evidence>
<comment type="similarity">
    <text evidence="2">Belongs to the ARMET family.</text>
</comment>
<reference evidence="11" key="1">
    <citation type="submission" date="2015-01" db="EMBL/GenBank/DDBJ databases">
        <authorList>
            <person name="Aksoy S."/>
            <person name="Warren W."/>
            <person name="Wilson R.K."/>
        </authorList>
    </citation>
    <scope>NUCLEOTIDE SEQUENCE [LARGE SCALE GENOMIC DNA]</scope>
    <source>
        <strain evidence="11">IAEA</strain>
    </source>
</reference>
<evidence type="ECO:0000313" key="10">
    <source>
        <dbReference type="EnsemblMetazoa" id="GPPI018338-PA"/>
    </source>
</evidence>
<proteinExistence type="inferred from homology"/>
<dbReference type="GO" id="GO:0071542">
    <property type="term" value="P:dopaminergic neuron differentiation"/>
    <property type="evidence" value="ECO:0007669"/>
    <property type="project" value="TreeGrafter"/>
</dbReference>
<dbReference type="STRING" id="67801.A0A1B0B493"/>
<dbReference type="GO" id="GO:0005615">
    <property type="term" value="C:extracellular space"/>
    <property type="evidence" value="ECO:0007669"/>
    <property type="project" value="TreeGrafter"/>
</dbReference>
<dbReference type="InterPro" id="IPR045332">
    <property type="entry name" value="ARMET_N"/>
</dbReference>
<sequence>MMETQILYISLAVFLAIFTPTSLALKEEDCEVCIKTVRRFAETLTDELKKDHKLIEDEFKKFCKEQKNKEQRFCFYLGGLEDSATGILNELSRPLSWSMPADKVCEKLKKKDAQICSLRYGKY</sequence>
<evidence type="ECO:0000313" key="11">
    <source>
        <dbReference type="Proteomes" id="UP000092460"/>
    </source>
</evidence>
<dbReference type="VEuPathDB" id="VectorBase:GPPI018338"/>
<evidence type="ECO:0000256" key="8">
    <source>
        <dbReference type="SAM" id="SignalP"/>
    </source>
</evidence>
<feature type="chain" id="PRO_5008404470" description="Mesencephalic astrocyte-derived neurotrophic factor homolog" evidence="8">
    <location>
        <begin position="25"/>
        <end position="123"/>
    </location>
</feature>
<organism evidence="10 11">
    <name type="scientific">Glossina palpalis gambiensis</name>
    <dbReference type="NCBI Taxonomy" id="67801"/>
    <lineage>
        <taxon>Eukaryota</taxon>
        <taxon>Metazoa</taxon>
        <taxon>Ecdysozoa</taxon>
        <taxon>Arthropoda</taxon>
        <taxon>Hexapoda</taxon>
        <taxon>Insecta</taxon>
        <taxon>Pterygota</taxon>
        <taxon>Neoptera</taxon>
        <taxon>Endopterygota</taxon>
        <taxon>Diptera</taxon>
        <taxon>Brachycera</taxon>
        <taxon>Muscomorpha</taxon>
        <taxon>Hippoboscoidea</taxon>
        <taxon>Glossinidae</taxon>
        <taxon>Glossina</taxon>
    </lineage>
</organism>
<evidence type="ECO:0000256" key="7">
    <source>
        <dbReference type="ARBA" id="ARBA00032923"/>
    </source>
</evidence>
<keyword evidence="6" id="KW-1015">Disulfide bond</keyword>
<feature type="domain" description="ARMET N-terminal" evidence="9">
    <location>
        <begin position="29"/>
        <end position="122"/>
    </location>
</feature>
<evidence type="ECO:0000256" key="4">
    <source>
        <dbReference type="ARBA" id="ARBA00022525"/>
    </source>
</evidence>
<keyword evidence="4" id="KW-0964">Secreted</keyword>
<dbReference type="Gene3D" id="1.10.225.10">
    <property type="entry name" value="Saposin-like"/>
    <property type="match status" value="1"/>
</dbReference>
<dbReference type="AlphaFoldDB" id="A0A1B0B493"/>
<reference evidence="10" key="2">
    <citation type="submission" date="2020-05" db="UniProtKB">
        <authorList>
            <consortium name="EnsemblMetazoa"/>
        </authorList>
    </citation>
    <scope>IDENTIFICATION</scope>
    <source>
        <strain evidence="10">IAEA</strain>
    </source>
</reference>
<dbReference type="Pfam" id="PF20145">
    <property type="entry name" value="ARMET_N"/>
    <property type="match status" value="1"/>
</dbReference>
<evidence type="ECO:0000259" key="9">
    <source>
        <dbReference type="Pfam" id="PF20145"/>
    </source>
</evidence>
<keyword evidence="11" id="KW-1185">Reference proteome</keyword>
<protein>
    <recommendedName>
        <fullName evidence="3">Mesencephalic astrocyte-derived neurotrophic factor homolog</fullName>
    </recommendedName>
    <alternativeName>
        <fullName evidence="7">MANF/CDNF-like protein</fullName>
    </alternativeName>
</protein>
<dbReference type="PANTHER" id="PTHR12990">
    <property type="entry name" value="ARMET-LIKE PROTEIN"/>
    <property type="match status" value="1"/>
</dbReference>
<evidence type="ECO:0000256" key="3">
    <source>
        <dbReference type="ARBA" id="ARBA00014267"/>
    </source>
</evidence>
<accession>A0A1B0B493</accession>
<dbReference type="GO" id="GO:0031175">
    <property type="term" value="P:neuron projection development"/>
    <property type="evidence" value="ECO:0007669"/>
    <property type="project" value="TreeGrafter"/>
</dbReference>
<dbReference type="EMBL" id="JXJN01008214">
    <property type="status" value="NOT_ANNOTATED_CDS"/>
    <property type="molecule type" value="Genomic_DNA"/>
</dbReference>
<comment type="subcellular location">
    <subcellularLocation>
        <location evidence="1">Secreted</location>
    </subcellularLocation>
</comment>
<evidence type="ECO:0000256" key="2">
    <source>
        <dbReference type="ARBA" id="ARBA00005617"/>
    </source>
</evidence>
<feature type="signal peptide" evidence="8">
    <location>
        <begin position="1"/>
        <end position="24"/>
    </location>
</feature>
<dbReference type="GO" id="GO:0005783">
    <property type="term" value="C:endoplasmic reticulum"/>
    <property type="evidence" value="ECO:0007669"/>
    <property type="project" value="TreeGrafter"/>
</dbReference>